<organism evidence="1">
    <name type="scientific">Timema genevievae</name>
    <name type="common">Walking stick</name>
    <dbReference type="NCBI Taxonomy" id="629358"/>
    <lineage>
        <taxon>Eukaryota</taxon>
        <taxon>Metazoa</taxon>
        <taxon>Ecdysozoa</taxon>
        <taxon>Arthropoda</taxon>
        <taxon>Hexapoda</taxon>
        <taxon>Insecta</taxon>
        <taxon>Pterygota</taxon>
        <taxon>Neoptera</taxon>
        <taxon>Polyneoptera</taxon>
        <taxon>Phasmatodea</taxon>
        <taxon>Timematodea</taxon>
        <taxon>Timematoidea</taxon>
        <taxon>Timematidae</taxon>
        <taxon>Timema</taxon>
    </lineage>
</organism>
<reference evidence="1" key="1">
    <citation type="submission" date="2020-11" db="EMBL/GenBank/DDBJ databases">
        <authorList>
            <person name="Tran Van P."/>
        </authorList>
    </citation>
    <scope>NUCLEOTIDE SEQUENCE</scope>
</reference>
<dbReference type="AlphaFoldDB" id="A0A7R9K244"/>
<name>A0A7R9K244_TIMGE</name>
<evidence type="ECO:0000313" key="1">
    <source>
        <dbReference type="EMBL" id="CAD7599968.1"/>
    </source>
</evidence>
<protein>
    <submittedName>
        <fullName evidence="1">Uncharacterized protein</fullName>
    </submittedName>
</protein>
<accession>A0A7R9K244</accession>
<gene>
    <name evidence="1" type="ORF">TGEB3V08_LOCUS7504</name>
</gene>
<dbReference type="EMBL" id="OE842414">
    <property type="protein sequence ID" value="CAD7599968.1"/>
    <property type="molecule type" value="Genomic_DNA"/>
</dbReference>
<sequence length="170" mass="18578">MINGSRSSLKQEHQGLHSRAAVEEELGNPVLAHQPAGVTSVQAKGTYHLFPSHRSYLLLLDCAYLAIAPTASSINLSGSDVNSGKGSPSCSQEVRGYVPYIRTHETMSHLELIISLCSIQKQTLSGSERISHEPAVTCSFGVRRPVPTARTCRDMFVRCWKVRPNCTNLS</sequence>
<proteinExistence type="predicted"/>